<sequence length="244" mass="26044">MSRVRPLSRAEHGTLHFDRTVVGPAQRLVQVGLSELALAVADMPLCLAKDANTGRFNLVALVGLIEPVNVFVHDRRFHATYCPRALQLTGFRLDRDGVAGLAVVDGDSAIGSAGDPLFQNGEPAPFLPGIAAALQHLVSDIEAARDLVDGYAALRLIRPLHLVLESDDSKEHVIDGLYTIGTEALLQLPAAAVLRLHRSGALASAAVLSASLAQVERLRQLHNSGGRQRLRITRLAPDDGLGAF</sequence>
<evidence type="ECO:0000313" key="2">
    <source>
        <dbReference type="Proteomes" id="UP000249555"/>
    </source>
</evidence>
<dbReference type="Pfam" id="PF07277">
    <property type="entry name" value="SapC"/>
    <property type="match status" value="1"/>
</dbReference>
<dbReference type="AlphaFoldDB" id="A0A2W4Z0U4"/>
<dbReference type="InterPro" id="IPR010836">
    <property type="entry name" value="SapC"/>
</dbReference>
<protein>
    <recommendedName>
        <fullName evidence="3">SapC family protein</fullName>
    </recommendedName>
</protein>
<proteinExistence type="predicted"/>
<comment type="caution">
    <text evidence="1">The sequence shown here is derived from an EMBL/GenBank/DDBJ whole genome shotgun (WGS) entry which is preliminary data.</text>
</comment>
<evidence type="ECO:0000313" key="1">
    <source>
        <dbReference type="EMBL" id="PZO75933.1"/>
    </source>
</evidence>
<reference evidence="1 2" key="1">
    <citation type="submission" date="2017-08" db="EMBL/GenBank/DDBJ databases">
        <title>Infants hospitalized years apart are colonized by the same room-sourced microbial strains.</title>
        <authorList>
            <person name="Brooks B."/>
            <person name="Olm M.R."/>
            <person name="Firek B.A."/>
            <person name="Baker R."/>
            <person name="Thomas B.C."/>
            <person name="Morowitz M.J."/>
            <person name="Banfield J.F."/>
        </authorList>
    </citation>
    <scope>NUCLEOTIDE SEQUENCE [LARGE SCALE GENOMIC DNA]</scope>
    <source>
        <strain evidence="1">S2_018_000_R3_119</strain>
    </source>
</reference>
<evidence type="ECO:0008006" key="3">
    <source>
        <dbReference type="Google" id="ProtNLM"/>
    </source>
</evidence>
<gene>
    <name evidence="1" type="ORF">DI640_03920</name>
</gene>
<dbReference type="EMBL" id="QFMX01000003">
    <property type="protein sequence ID" value="PZO75933.1"/>
    <property type="molecule type" value="Genomic_DNA"/>
</dbReference>
<organism evidence="1 2">
    <name type="scientific">Sphingomonas taxi</name>
    <dbReference type="NCBI Taxonomy" id="1549858"/>
    <lineage>
        <taxon>Bacteria</taxon>
        <taxon>Pseudomonadati</taxon>
        <taxon>Pseudomonadota</taxon>
        <taxon>Alphaproteobacteria</taxon>
        <taxon>Sphingomonadales</taxon>
        <taxon>Sphingomonadaceae</taxon>
        <taxon>Sphingomonas</taxon>
    </lineage>
</organism>
<accession>A0A2W4Z0U4</accession>
<name>A0A2W4Z0U4_9SPHN</name>
<dbReference type="Proteomes" id="UP000249555">
    <property type="component" value="Unassembled WGS sequence"/>
</dbReference>